<keyword evidence="2" id="KW-1185">Reference proteome</keyword>
<reference evidence="1 2" key="2">
    <citation type="submission" date="2011-11" db="EMBL/GenBank/DDBJ databases">
        <authorList>
            <consortium name="US DOE Joint Genome Institute"/>
            <person name="Lucas S."/>
            <person name="Han J."/>
            <person name="Lapidus A."/>
            <person name="Cheng J.-F."/>
            <person name="Goodwin L."/>
            <person name="Pitluck S."/>
            <person name="Peters L."/>
            <person name="Ovchinnikova G."/>
            <person name="Zhang X."/>
            <person name="Detter J.C."/>
            <person name="Han C."/>
            <person name="Tapia R."/>
            <person name="Land M."/>
            <person name="Hauser L."/>
            <person name="Kyrpides N."/>
            <person name="Ivanova N."/>
            <person name="Pagani I."/>
            <person name="Vogl K."/>
            <person name="Liu Z."/>
            <person name="Overmann J."/>
            <person name="Frigaard N.-U."/>
            <person name="Bryant D."/>
            <person name="Woyke T."/>
        </authorList>
    </citation>
    <scope>NUCLEOTIDE SEQUENCE [LARGE SCALE GENOMIC DNA]</scope>
    <source>
        <strain evidence="1 2">970</strain>
    </source>
</reference>
<evidence type="ECO:0000313" key="1">
    <source>
        <dbReference type="EMBL" id="EIC20883.1"/>
    </source>
</evidence>
<dbReference type="AlphaFoldDB" id="H8Z7F3"/>
<gene>
    <name evidence="1" type="ORF">Thi970DRAFT_04552</name>
</gene>
<protein>
    <submittedName>
        <fullName evidence="1">Uncharacterized protein</fullName>
    </submittedName>
</protein>
<proteinExistence type="predicted"/>
<sequence>MTLIRLPGDAQQRGQGIEEASLSMNRTKNPAGAIAEQAQAISAWSLLSLSGRHKMTATAALNRDSIIRQIAGGSARAALFFGLSTALAFAMGGAPDPEASTSPCIQGEAVTGNGAISRCQWANAQTGLNSVRLKINPDKPHSGRPKGEILDAHFSTRVSLCDGQSDTECLGRPMELIGLIVGNGATLRFKAGSDTFMEGKIKTFQTDGVTYFGLGECNCR</sequence>
<dbReference type="Proteomes" id="UP000002964">
    <property type="component" value="Unassembled WGS sequence"/>
</dbReference>
<name>H8Z7F3_9GAMM</name>
<reference evidence="2" key="1">
    <citation type="submission" date="2011-06" db="EMBL/GenBank/DDBJ databases">
        <authorList>
            <consortium name="US DOE Joint Genome Institute (JGI-PGF)"/>
            <person name="Lucas S."/>
            <person name="Han J."/>
            <person name="Lapidus A."/>
            <person name="Cheng J.-F."/>
            <person name="Goodwin L."/>
            <person name="Pitluck S."/>
            <person name="Peters L."/>
            <person name="Land M.L."/>
            <person name="Hauser L."/>
            <person name="Vogl K."/>
            <person name="Liu Z."/>
            <person name="Overmann J."/>
            <person name="Frigaard N.-U."/>
            <person name="Bryant D.A."/>
            <person name="Woyke T.J."/>
        </authorList>
    </citation>
    <scope>NUCLEOTIDE SEQUENCE [LARGE SCALE GENOMIC DNA]</scope>
    <source>
        <strain evidence="2">970</strain>
    </source>
</reference>
<evidence type="ECO:0000313" key="2">
    <source>
        <dbReference type="Proteomes" id="UP000002964"/>
    </source>
</evidence>
<organism evidence="1 2">
    <name type="scientific">Thiorhodovibrio frisius</name>
    <dbReference type="NCBI Taxonomy" id="631362"/>
    <lineage>
        <taxon>Bacteria</taxon>
        <taxon>Pseudomonadati</taxon>
        <taxon>Pseudomonadota</taxon>
        <taxon>Gammaproteobacteria</taxon>
        <taxon>Chromatiales</taxon>
        <taxon>Chromatiaceae</taxon>
        <taxon>Thiorhodovibrio</taxon>
    </lineage>
</organism>
<accession>H8Z7F3</accession>
<dbReference type="HOGENOM" id="CLU_1255481_0_0_6"/>
<dbReference type="EMBL" id="JH603170">
    <property type="protein sequence ID" value="EIC20883.1"/>
    <property type="molecule type" value="Genomic_DNA"/>
</dbReference>